<evidence type="ECO:0000256" key="8">
    <source>
        <dbReference type="RuleBase" id="RU361233"/>
    </source>
</evidence>
<dbReference type="EMBL" id="BSYO01000002">
    <property type="protein sequence ID" value="GMH01288.1"/>
    <property type="molecule type" value="Genomic_DNA"/>
</dbReference>
<evidence type="ECO:0000256" key="2">
    <source>
        <dbReference type="ARBA" id="ARBA00007651"/>
    </source>
</evidence>
<dbReference type="Proteomes" id="UP001279734">
    <property type="component" value="Unassembled WGS sequence"/>
</dbReference>
<evidence type="ECO:0000256" key="3">
    <source>
        <dbReference type="ARBA" id="ARBA00011489"/>
    </source>
</evidence>
<dbReference type="PANTHER" id="PTHR33573">
    <property type="entry name" value="CASP-LIKE PROTEIN 4A4"/>
    <property type="match status" value="1"/>
</dbReference>
<evidence type="ECO:0000259" key="10">
    <source>
        <dbReference type="Pfam" id="PF04535"/>
    </source>
</evidence>
<dbReference type="InterPro" id="IPR006702">
    <property type="entry name" value="CASP_dom"/>
</dbReference>
<evidence type="ECO:0000313" key="11">
    <source>
        <dbReference type="EMBL" id="GMH01288.1"/>
    </source>
</evidence>
<evidence type="ECO:0000256" key="1">
    <source>
        <dbReference type="ARBA" id="ARBA00004651"/>
    </source>
</evidence>
<feature type="transmembrane region" description="Helical" evidence="8">
    <location>
        <begin position="218"/>
        <end position="235"/>
    </location>
</feature>
<sequence>MDDSPDSPLRSNSSLRSDEPEKHSSPSSNKEGAIVAVEKYYSPLTSPLPVTPPKNAFTPDNFSNHSNSRLIKFDRAVRQGTSAPALVAEVGGEYRGVEEGVVGGRERNWKEEKFEVVDQIAGRSRREDMVKKVALGLRLSEVALCLISFSIMAADKTQGWSGDSFDRYKEYRFCLSVNVIAFLYSGFQASVLAYHLVTGKLVLNQHFHHQFDFLMDQILAYLLISASSAAASRVVDWQSNWGKDEFTEKASASISMSFLAFIAFALSSLISGYNICSHDFT</sequence>
<comment type="caution">
    <text evidence="11">The sequence shown here is derived from an EMBL/GenBank/DDBJ whole genome shotgun (WGS) entry which is preliminary data.</text>
</comment>
<accession>A0AAD3XCZ6</accession>
<evidence type="ECO:0000313" key="12">
    <source>
        <dbReference type="Proteomes" id="UP001279734"/>
    </source>
</evidence>
<feature type="region of interest" description="Disordered" evidence="9">
    <location>
        <begin position="1"/>
        <end position="33"/>
    </location>
</feature>
<feature type="transmembrane region" description="Helical" evidence="8">
    <location>
        <begin position="173"/>
        <end position="197"/>
    </location>
</feature>
<evidence type="ECO:0000256" key="4">
    <source>
        <dbReference type="ARBA" id="ARBA00022475"/>
    </source>
</evidence>
<feature type="transmembrane region" description="Helical" evidence="8">
    <location>
        <begin position="255"/>
        <end position="276"/>
    </location>
</feature>
<gene>
    <name evidence="11" type="ORF">Nepgr_003127</name>
</gene>
<comment type="subcellular location">
    <subcellularLocation>
        <location evidence="1 8">Cell membrane</location>
        <topology evidence="1 8">Multi-pass membrane protein</topology>
    </subcellularLocation>
</comment>
<keyword evidence="4 8" id="KW-1003">Cell membrane</keyword>
<protein>
    <recommendedName>
        <fullName evidence="8">CASP-like protein</fullName>
    </recommendedName>
</protein>
<keyword evidence="5 8" id="KW-0812">Transmembrane</keyword>
<feature type="domain" description="Casparian strip membrane protein" evidence="10">
    <location>
        <begin position="129"/>
        <end position="263"/>
    </location>
</feature>
<keyword evidence="6 8" id="KW-1133">Transmembrane helix</keyword>
<proteinExistence type="inferred from homology"/>
<organism evidence="11 12">
    <name type="scientific">Nepenthes gracilis</name>
    <name type="common">Slender pitcher plant</name>
    <dbReference type="NCBI Taxonomy" id="150966"/>
    <lineage>
        <taxon>Eukaryota</taxon>
        <taxon>Viridiplantae</taxon>
        <taxon>Streptophyta</taxon>
        <taxon>Embryophyta</taxon>
        <taxon>Tracheophyta</taxon>
        <taxon>Spermatophyta</taxon>
        <taxon>Magnoliopsida</taxon>
        <taxon>eudicotyledons</taxon>
        <taxon>Gunneridae</taxon>
        <taxon>Pentapetalae</taxon>
        <taxon>Caryophyllales</taxon>
        <taxon>Nepenthaceae</taxon>
        <taxon>Nepenthes</taxon>
    </lineage>
</organism>
<evidence type="ECO:0000256" key="6">
    <source>
        <dbReference type="ARBA" id="ARBA00022989"/>
    </source>
</evidence>
<name>A0AAD3XCZ6_NEPGR</name>
<dbReference type="AlphaFoldDB" id="A0AAD3XCZ6"/>
<keyword evidence="12" id="KW-1185">Reference proteome</keyword>
<dbReference type="PANTHER" id="PTHR33573:SF50">
    <property type="entry name" value="CASP-LIKE PROTEIN 4A3"/>
    <property type="match status" value="1"/>
</dbReference>
<comment type="similarity">
    <text evidence="2 8">Belongs to the Casparian strip membrane proteins (CASP) family.</text>
</comment>
<reference evidence="11" key="1">
    <citation type="submission" date="2023-05" db="EMBL/GenBank/DDBJ databases">
        <title>Nepenthes gracilis genome sequencing.</title>
        <authorList>
            <person name="Fukushima K."/>
        </authorList>
    </citation>
    <scope>NUCLEOTIDE SEQUENCE</scope>
    <source>
        <strain evidence="11">SING2019-196</strain>
    </source>
</reference>
<dbReference type="Pfam" id="PF04535">
    <property type="entry name" value="CASP_dom"/>
    <property type="match status" value="1"/>
</dbReference>
<comment type="subunit">
    <text evidence="3 8">Homodimer and heterodimers.</text>
</comment>
<evidence type="ECO:0000256" key="7">
    <source>
        <dbReference type="ARBA" id="ARBA00023136"/>
    </source>
</evidence>
<evidence type="ECO:0000256" key="5">
    <source>
        <dbReference type="ARBA" id="ARBA00022692"/>
    </source>
</evidence>
<dbReference type="GO" id="GO:0005886">
    <property type="term" value="C:plasma membrane"/>
    <property type="evidence" value="ECO:0007669"/>
    <property type="project" value="UniProtKB-SubCell"/>
</dbReference>
<feature type="transmembrane region" description="Helical" evidence="8">
    <location>
        <begin position="133"/>
        <end position="153"/>
    </location>
</feature>
<keyword evidence="7 8" id="KW-0472">Membrane</keyword>
<evidence type="ECO:0000256" key="9">
    <source>
        <dbReference type="SAM" id="MobiDB-lite"/>
    </source>
</evidence>